<evidence type="ECO:0000313" key="2">
    <source>
        <dbReference type="EMBL" id="GCF13293.1"/>
    </source>
</evidence>
<dbReference type="AlphaFoldDB" id="A0A4C2EL03"/>
<protein>
    <submittedName>
        <fullName evidence="2">Uncharacterized protein</fullName>
    </submittedName>
</protein>
<gene>
    <name evidence="2" type="ORF">Harman_12280</name>
</gene>
<accession>A0A4C2EL03</accession>
<organism evidence="2 3">
    <name type="scientific">Haloarcula mannanilytica</name>
    <dbReference type="NCBI Taxonomy" id="2509225"/>
    <lineage>
        <taxon>Archaea</taxon>
        <taxon>Methanobacteriati</taxon>
        <taxon>Methanobacteriota</taxon>
        <taxon>Stenosarchaea group</taxon>
        <taxon>Halobacteria</taxon>
        <taxon>Halobacteriales</taxon>
        <taxon>Haloarculaceae</taxon>
        <taxon>Haloarcula</taxon>
    </lineage>
</organism>
<keyword evidence="3" id="KW-1185">Reference proteome</keyword>
<comment type="caution">
    <text evidence="2">The sequence shown here is derived from an EMBL/GenBank/DDBJ whole genome shotgun (WGS) entry which is preliminary data.</text>
</comment>
<name>A0A4C2EL03_9EURY</name>
<evidence type="ECO:0000313" key="3">
    <source>
        <dbReference type="Proteomes" id="UP000304382"/>
    </source>
</evidence>
<dbReference type="EMBL" id="BIXZ01000001">
    <property type="protein sequence ID" value="GCF13293.1"/>
    <property type="molecule type" value="Genomic_DNA"/>
</dbReference>
<reference evidence="2 3" key="1">
    <citation type="submission" date="2019-02" db="EMBL/GenBank/DDBJ databases">
        <title>Haloarcula mannanilyticum sp. nov., a mannan degrading haloarchaeon isolated from commercial salt.</title>
        <authorList>
            <person name="Enomoto S."/>
            <person name="Shimane Y."/>
            <person name="Kamekura M."/>
            <person name="Ito T."/>
            <person name="Moriya O."/>
            <person name="Ihara K."/>
            <person name="Takahashi-Ando N."/>
            <person name="Fukushima Y."/>
            <person name="Yoshida Y."/>
            <person name="Usama R."/>
            <person name="Takai K."/>
            <person name="Minegishi H."/>
        </authorList>
    </citation>
    <scope>NUCLEOTIDE SEQUENCE [LARGE SCALE GENOMIC DNA]</scope>
    <source>
        <strain evidence="2 3">MD130-1</strain>
    </source>
</reference>
<dbReference type="Proteomes" id="UP000304382">
    <property type="component" value="Unassembled WGS sequence"/>
</dbReference>
<feature type="region of interest" description="Disordered" evidence="1">
    <location>
        <begin position="20"/>
        <end position="53"/>
    </location>
</feature>
<evidence type="ECO:0000256" key="1">
    <source>
        <dbReference type="SAM" id="MobiDB-lite"/>
    </source>
</evidence>
<sequence length="71" mass="7423">MGRGHPFVQVIKRRSFDARVGNTGKRGSDIDVHTGGVGGVVQTTPGGDGGRGSRACCHRWPDNTALNHALA</sequence>
<proteinExistence type="predicted"/>